<dbReference type="PANTHER" id="PTHR30632:SF0">
    <property type="entry name" value="SULFATE-BINDING PROTEIN"/>
    <property type="match status" value="1"/>
</dbReference>
<dbReference type="GO" id="GO:0015689">
    <property type="term" value="P:molybdate ion transport"/>
    <property type="evidence" value="ECO:0007669"/>
    <property type="project" value="InterPro"/>
</dbReference>
<evidence type="ECO:0000259" key="4">
    <source>
        <dbReference type="SMART" id="SM00062"/>
    </source>
</evidence>
<dbReference type="CDD" id="cd13517">
    <property type="entry name" value="PBP2_ModA3_like"/>
    <property type="match status" value="1"/>
</dbReference>
<name>A0A2L1CB25_METMI</name>
<evidence type="ECO:0000256" key="2">
    <source>
        <dbReference type="ARBA" id="ARBA00022723"/>
    </source>
</evidence>
<keyword evidence="1" id="KW-0500">Molybdenum</keyword>
<dbReference type="InterPro" id="IPR005950">
    <property type="entry name" value="ModA"/>
</dbReference>
<dbReference type="GO" id="GO:0030973">
    <property type="term" value="F:molybdate ion binding"/>
    <property type="evidence" value="ECO:0007669"/>
    <property type="project" value="TreeGrafter"/>
</dbReference>
<feature type="domain" description="Solute-binding protein family 3/N-terminal" evidence="4">
    <location>
        <begin position="51"/>
        <end position="278"/>
    </location>
</feature>
<evidence type="ECO:0000313" key="6">
    <source>
        <dbReference type="Proteomes" id="UP000239462"/>
    </source>
</evidence>
<evidence type="ECO:0000313" key="5">
    <source>
        <dbReference type="EMBL" id="AVB76567.1"/>
    </source>
</evidence>
<organism evidence="5 6">
    <name type="scientific">Methanococcus maripaludis</name>
    <name type="common">Methanococcus deltae</name>
    <dbReference type="NCBI Taxonomy" id="39152"/>
    <lineage>
        <taxon>Archaea</taxon>
        <taxon>Methanobacteriati</taxon>
        <taxon>Methanobacteriota</taxon>
        <taxon>Methanomada group</taxon>
        <taxon>Methanococci</taxon>
        <taxon>Methanococcales</taxon>
        <taxon>Methanococcaceae</taxon>
        <taxon>Methanococcus</taxon>
    </lineage>
</organism>
<dbReference type="EMBL" id="CP026606">
    <property type="protein sequence ID" value="AVB76567.1"/>
    <property type="molecule type" value="Genomic_DNA"/>
</dbReference>
<dbReference type="GO" id="GO:0046872">
    <property type="term" value="F:metal ion binding"/>
    <property type="evidence" value="ECO:0007669"/>
    <property type="project" value="UniProtKB-KW"/>
</dbReference>
<accession>A0A2L1CB25</accession>
<dbReference type="PIRSF" id="PIRSF004846">
    <property type="entry name" value="ModA"/>
    <property type="match status" value="1"/>
</dbReference>
<evidence type="ECO:0000256" key="1">
    <source>
        <dbReference type="ARBA" id="ARBA00022505"/>
    </source>
</evidence>
<proteinExistence type="predicted"/>
<dbReference type="NCBIfam" id="TIGR01256">
    <property type="entry name" value="modA"/>
    <property type="match status" value="1"/>
</dbReference>
<dbReference type="PANTHER" id="PTHR30632">
    <property type="entry name" value="MOLYBDATE-BINDING PERIPLASMIC PROTEIN"/>
    <property type="match status" value="1"/>
</dbReference>
<dbReference type="Gene3D" id="3.40.190.10">
    <property type="entry name" value="Periplasmic binding protein-like II"/>
    <property type="match status" value="2"/>
</dbReference>
<dbReference type="Pfam" id="PF13531">
    <property type="entry name" value="SBP_bac_11"/>
    <property type="match status" value="1"/>
</dbReference>
<dbReference type="AlphaFoldDB" id="A0A2L1CB25"/>
<keyword evidence="2" id="KW-0479">Metal-binding</keyword>
<evidence type="ECO:0000256" key="3">
    <source>
        <dbReference type="ARBA" id="ARBA00022729"/>
    </source>
</evidence>
<dbReference type="SUPFAM" id="SSF53850">
    <property type="entry name" value="Periplasmic binding protein-like II"/>
    <property type="match status" value="1"/>
</dbReference>
<dbReference type="KEGG" id="mmad:MMJJ_11860"/>
<keyword evidence="3" id="KW-0732">Signal</keyword>
<sequence length="280" mass="30328">MCEIIISRCFGDTLKKILVLGLVGVLLLTCFSGCTDNSADAGSEKIYDGKTLRLCCGAGLMKPMNDIIANFENETGAKVQVHYGGSAELFGVLTTTGECDVFIPGAYKYTQDAMNGGYILNETVLTVVDHVPVIAVPQGNPKNVQSLEDLARDDVKVVLGDPQACAIGKTAKSICEKNGVWEDVNSNVEVFTPTVNQLLIYEATGQADATIIWEDMVTWAESEGKIVVIQIPKDQNTIKTIPTAVTTMAEDVEVAKAFNDYVVSEESLEIWQNWGFNPCN</sequence>
<dbReference type="InterPro" id="IPR050682">
    <property type="entry name" value="ModA/WtpA"/>
</dbReference>
<dbReference type="InterPro" id="IPR001638">
    <property type="entry name" value="Solute-binding_3/MltF_N"/>
</dbReference>
<dbReference type="FunFam" id="3.40.190.10:FF:000035">
    <property type="entry name" value="Molybdate ABC transporter substrate-binding protein"/>
    <property type="match status" value="1"/>
</dbReference>
<reference evidence="6" key="1">
    <citation type="journal article" date="2018" name="Genome Announc.">
        <title>Complete Genome Sequence of the Methanococcus maripaludis Type Strain JJ (DSM 2067), a Model for Selenoprotein Synthesis in Archaea.</title>
        <authorList>
            <person name="Poehlein A."/>
            <person name="Heym D."/>
            <person name="Quitzke V."/>
            <person name="Fersch J."/>
            <person name="Daniel R."/>
            <person name="Rother M."/>
        </authorList>
    </citation>
    <scope>NUCLEOTIDE SEQUENCE [LARGE SCALE GENOMIC DNA]</scope>
    <source>
        <strain evidence="6">DSM 2067</strain>
    </source>
</reference>
<dbReference type="Proteomes" id="UP000239462">
    <property type="component" value="Chromosome"/>
</dbReference>
<protein>
    <submittedName>
        <fullName evidence="5">Binding protein</fullName>
    </submittedName>
</protein>
<dbReference type="SMART" id="SM00062">
    <property type="entry name" value="PBPb"/>
    <property type="match status" value="1"/>
</dbReference>
<gene>
    <name evidence="5" type="ORF">MMJJ_11860</name>
</gene>